<dbReference type="AlphaFoldDB" id="A0A7J0BQB4"/>
<proteinExistence type="predicted"/>
<feature type="compositionally biased region" description="Gly residues" evidence="1">
    <location>
        <begin position="88"/>
        <end position="103"/>
    </location>
</feature>
<gene>
    <name evidence="3" type="ORF">DSM19430T_05340</name>
</gene>
<evidence type="ECO:0000313" key="4">
    <source>
        <dbReference type="Proteomes" id="UP000503820"/>
    </source>
</evidence>
<dbReference type="SMART" id="SM00834">
    <property type="entry name" value="CxxC_CXXC_SSSS"/>
    <property type="match status" value="1"/>
</dbReference>
<evidence type="ECO:0000259" key="2">
    <source>
        <dbReference type="SMART" id="SM00834"/>
    </source>
</evidence>
<organism evidence="3 4">
    <name type="scientific">Desulfovibrio psychrotolerans</name>
    <dbReference type="NCBI Taxonomy" id="415242"/>
    <lineage>
        <taxon>Bacteria</taxon>
        <taxon>Pseudomonadati</taxon>
        <taxon>Thermodesulfobacteriota</taxon>
        <taxon>Desulfovibrionia</taxon>
        <taxon>Desulfovibrionales</taxon>
        <taxon>Desulfovibrionaceae</taxon>
        <taxon>Desulfovibrio</taxon>
    </lineage>
</organism>
<dbReference type="NCBIfam" id="TIGR02605">
    <property type="entry name" value="CxxC_CxxC_SSSS"/>
    <property type="match status" value="1"/>
</dbReference>
<feature type="domain" description="Putative regulatory protein FmdB zinc ribbon" evidence="2">
    <location>
        <begin position="1"/>
        <end position="42"/>
    </location>
</feature>
<dbReference type="EMBL" id="BLVP01000001">
    <property type="protein sequence ID" value="GFM35850.1"/>
    <property type="molecule type" value="Genomic_DNA"/>
</dbReference>
<dbReference type="Pfam" id="PF09723">
    <property type="entry name" value="Zn_ribbon_8"/>
    <property type="match status" value="1"/>
</dbReference>
<dbReference type="Proteomes" id="UP000503820">
    <property type="component" value="Unassembled WGS sequence"/>
</dbReference>
<keyword evidence="4" id="KW-1185">Reference proteome</keyword>
<sequence>MPLYDFECRVCGGQFEELAHPDSTGGETCPACGSTDTERRLSAHSPLPGSGTNRVPGSLLRGGGAKMENVPMPKLKKPIPKRPVIRPGGCGSPGGCGGCSGAK</sequence>
<dbReference type="RefSeq" id="WP_174408516.1">
    <property type="nucleotide sequence ID" value="NZ_BLVP01000001.1"/>
</dbReference>
<comment type="caution">
    <text evidence="3">The sequence shown here is derived from an EMBL/GenBank/DDBJ whole genome shotgun (WGS) entry which is preliminary data.</text>
</comment>
<feature type="region of interest" description="Disordered" evidence="1">
    <location>
        <begin position="21"/>
        <end position="103"/>
    </location>
</feature>
<feature type="compositionally biased region" description="Basic residues" evidence="1">
    <location>
        <begin position="74"/>
        <end position="84"/>
    </location>
</feature>
<evidence type="ECO:0000313" key="3">
    <source>
        <dbReference type="EMBL" id="GFM35850.1"/>
    </source>
</evidence>
<accession>A0A7J0BQB4</accession>
<name>A0A7J0BQB4_9BACT</name>
<protein>
    <recommendedName>
        <fullName evidence="2">Putative regulatory protein FmdB zinc ribbon domain-containing protein</fullName>
    </recommendedName>
</protein>
<reference evidence="3 4" key="1">
    <citation type="submission" date="2020-05" db="EMBL/GenBank/DDBJ databases">
        <title>Draft genome sequence of Desulfovibrio psychrotolerans JS1T.</title>
        <authorList>
            <person name="Ueno A."/>
            <person name="Tamazawa S."/>
            <person name="Tamamura S."/>
            <person name="Murakami T."/>
            <person name="Kiyama T."/>
            <person name="Inomata H."/>
            <person name="Amano Y."/>
            <person name="Miyakawa K."/>
            <person name="Tamaki H."/>
            <person name="Naganuma T."/>
            <person name="Kaneko K."/>
        </authorList>
    </citation>
    <scope>NUCLEOTIDE SEQUENCE [LARGE SCALE GENOMIC DNA]</scope>
    <source>
        <strain evidence="3 4">JS1</strain>
    </source>
</reference>
<evidence type="ECO:0000256" key="1">
    <source>
        <dbReference type="SAM" id="MobiDB-lite"/>
    </source>
</evidence>
<dbReference type="InterPro" id="IPR013429">
    <property type="entry name" value="Regulatory_FmdB_Zinc_ribbon"/>
</dbReference>